<dbReference type="GO" id="GO:0007399">
    <property type="term" value="P:nervous system development"/>
    <property type="evidence" value="ECO:0000318"/>
    <property type="project" value="GO_Central"/>
</dbReference>
<dbReference type="InParanoid" id="H8WH92"/>
<feature type="region of interest" description="Disordered" evidence="4">
    <location>
        <begin position="694"/>
        <end position="725"/>
    </location>
</feature>
<feature type="compositionally biased region" description="Basic and acidic residues" evidence="4">
    <location>
        <begin position="474"/>
        <end position="490"/>
    </location>
</feature>
<dbReference type="InterPro" id="IPR057568">
    <property type="entry name" value="CortBP2_NAV1-like_AAA_lid"/>
</dbReference>
<dbReference type="Pfam" id="PF23092">
    <property type="entry name" value="Ubiquitin_6"/>
    <property type="match status" value="1"/>
</dbReference>
<feature type="region of interest" description="Disordered" evidence="4">
    <location>
        <begin position="798"/>
        <end position="826"/>
    </location>
</feature>
<feature type="compositionally biased region" description="Polar residues" evidence="4">
    <location>
        <begin position="237"/>
        <end position="257"/>
    </location>
</feature>
<dbReference type="InterPro" id="IPR027417">
    <property type="entry name" value="P-loop_NTPase"/>
</dbReference>
<feature type="region of interest" description="Disordered" evidence="4">
    <location>
        <begin position="474"/>
        <end position="533"/>
    </location>
</feature>
<feature type="compositionally biased region" description="Low complexity" evidence="4">
    <location>
        <begin position="1009"/>
        <end position="1019"/>
    </location>
</feature>
<dbReference type="Pfam" id="PF25408">
    <property type="entry name" value="AAA_lid_NAV1"/>
    <property type="match status" value="1"/>
</dbReference>
<feature type="compositionally biased region" description="Polar residues" evidence="4">
    <location>
        <begin position="344"/>
        <end position="358"/>
    </location>
</feature>
<feature type="compositionally biased region" description="Low complexity" evidence="4">
    <location>
        <begin position="1178"/>
        <end position="1200"/>
    </location>
</feature>
<evidence type="ECO:0000313" key="7">
    <source>
        <dbReference type="Proteomes" id="UP000008549"/>
    </source>
</evidence>
<dbReference type="PANTHER" id="PTHR12784:SF28">
    <property type="entry name" value="PROTEIN SICKIE"/>
    <property type="match status" value="1"/>
</dbReference>
<dbReference type="InterPro" id="IPR057126">
    <property type="entry name" value="NAV1-like_ubiquitin-like"/>
</dbReference>
<dbReference type="WormBase" id="CBG02975a">
    <property type="protein sequence ID" value="CBP41634"/>
    <property type="gene ID" value="WBGene00025929"/>
    <property type="gene designation" value="Cbr-unc-53"/>
</dbReference>
<feature type="region of interest" description="Disordered" evidence="4">
    <location>
        <begin position="219"/>
        <end position="305"/>
    </location>
</feature>
<feature type="region of interest" description="Disordered" evidence="4">
    <location>
        <begin position="960"/>
        <end position="1027"/>
    </location>
</feature>
<accession>H8WH92</accession>
<feature type="region of interest" description="Disordered" evidence="4">
    <location>
        <begin position="415"/>
        <end position="457"/>
    </location>
</feature>
<evidence type="ECO:0000256" key="4">
    <source>
        <dbReference type="SAM" id="MobiDB-lite"/>
    </source>
</evidence>
<feature type="domain" description="Calponin-homology (CH)" evidence="5">
    <location>
        <begin position="30"/>
        <end position="190"/>
    </location>
</feature>
<feature type="compositionally biased region" description="Polar residues" evidence="4">
    <location>
        <begin position="877"/>
        <end position="891"/>
    </location>
</feature>
<feature type="region of interest" description="Disordered" evidence="4">
    <location>
        <begin position="568"/>
        <end position="655"/>
    </location>
</feature>
<evidence type="ECO:0000256" key="2">
    <source>
        <dbReference type="ARBA" id="ARBA00023054"/>
    </source>
</evidence>
<proteinExistence type="inferred from homology"/>
<keyword evidence="7" id="KW-1185">Reference proteome</keyword>
<dbReference type="Gene3D" id="1.10.418.10">
    <property type="entry name" value="Calponin-like domain"/>
    <property type="match status" value="1"/>
</dbReference>
<gene>
    <name evidence="8" type="primary">unc-53</name>
    <name evidence="6" type="synonym">Cbr-unc-53</name>
    <name evidence="8" type="ORF">CBG02975</name>
    <name evidence="6" type="ORF">CBG_02975</name>
</gene>
<feature type="region of interest" description="Disordered" evidence="4">
    <location>
        <begin position="741"/>
        <end position="769"/>
    </location>
</feature>
<dbReference type="PROSITE" id="PS50021">
    <property type="entry name" value="CH"/>
    <property type="match status" value="1"/>
</dbReference>
<feature type="coiled-coil region" evidence="3">
    <location>
        <begin position="1064"/>
        <end position="1091"/>
    </location>
</feature>
<dbReference type="Proteomes" id="UP000008549">
    <property type="component" value="Unassembled WGS sequence"/>
</dbReference>
<dbReference type="InterPro" id="IPR039041">
    <property type="entry name" value="Nav/unc-53"/>
</dbReference>
<feature type="compositionally biased region" description="Polar residues" evidence="4">
    <location>
        <begin position="841"/>
        <end position="867"/>
    </location>
</feature>
<evidence type="ECO:0000259" key="5">
    <source>
        <dbReference type="PROSITE" id="PS50021"/>
    </source>
</evidence>
<feature type="compositionally biased region" description="Low complexity" evidence="4">
    <location>
        <begin position="802"/>
        <end position="819"/>
    </location>
</feature>
<feature type="coiled-coil region" evidence="3">
    <location>
        <begin position="1281"/>
        <end position="1308"/>
    </location>
</feature>
<dbReference type="OMA" id="LECYKNT"/>
<feature type="region of interest" description="Disordered" evidence="4">
    <location>
        <begin position="1156"/>
        <end position="1200"/>
    </location>
</feature>
<dbReference type="EMBL" id="HE601438">
    <property type="protein sequence ID" value="CCG58674.1"/>
    <property type="molecule type" value="Genomic_DNA"/>
</dbReference>
<dbReference type="STRING" id="6238.H8WH92"/>
<sequence length="1778" mass="196387">MFPYYEEASSSVKGPTIILLRSMRDGFEEEKNDAIYTDWANRHLSKGALSRPIRDISNEFRDYRLVSQLINVIDWKNFEKSGEKNRIYSDILKPVTEGFLIFNSISFSLLRTQKLSSYFSRILPIPINEYSPTYTKRLAKITSNLDGLETCLDYLKNLGLDCSKLTKTDIDSGNLGAVLQLLFLLSSYKQKLRQLKKDQKKLEQLPVTTTTTAIMPPAVSNIPYSRLPSPRVPPASNPNSNFTQMSTSRLQTPQSRISKPDSTKIGIKPKTTSGLRPPSTTSSNTNINSFRPSSRSSGNNNVGSTISTSARSLGTHLNNLGFMQICNPFLDSSSAYSSISNLSRPTPSSQIQKPTSRLQTQQVRVATTTKIGSSKLAAPKAVSTPKLASVKTIKTTTTEHDNSGGMLKLKLFSSKNASSSNNSPQPLRKAEQSKIAAPVKTGLKPPTSSTNKLGSATSMSKLCTPKVSYRKPDTLLHTKSDSKRCSKSSEEESGYAGFNSTSPASSSTEGSLSMHSTSSKSSTSDEKSPSSDDLTLNASIVTAIRQPIATSAVSPVISKPVEEKPTLAVKGVSASKKDPPPTVPERTNQPTIGVVSPIMAHEKLPSESTPSEKVDPNPEKISSMSIDCDLPPPPTPLKSLERVPPKMTPIRQPPTYDVLVKQGKITSPVKSFGYDQVESSASEDSIVAHVQMAPPVQKTSAGQSSMERRIQKNKTSESSGYASDAGVAMCAKMREKLKEYDDMTRRAQNGYPDNFEDSSSLSSGISDNNELDDISTDDLSGIDMATVASKHSDYSHFVRHTSSSSSRPRVPSRPSTSVDSRSRVEQENVYKLLSQCRTSQRGAATATSSFGQHSLRSPGYSSYSPHLTVSADKDTMSMHSQTSRRPSSQKPSYAGQFHSLDRKCHLQEFTSAEHRMAALLSPRRVPNSMSKYDSSSATTAAALNSSGMSRSMILLESLSPRPPRRHQSPAASCIVTASPSTRRSHSPRAPTARIPLSLASPAHNSNNIRGSYSARSRGGSSTGIYGEPFQLHRLSDEKSPAHSARSEMGSQLSLASTTAYGTLNEKYEHAIRDMARDLECYKNTVDSLTKKQENYGALFDLFEQKLRKLTSHIDRSNLKPDEATRFRQDIAHLREISNHLATNSMHVNVRLKMEDSGSSTRHFQEGAGELLRQPSLESVASHRSSMSSSSKSSKQEKISLSSFGKNKKSWALSVDSQIRSSLSKFTKKKNKNYDEGHMPSISGSQGTLDNIDVIELRQELKERDSALYEVRLDNLDRAREVDVLKETVNKLKNENKQLKKEVDKLTNTSTTRASSRASLPYIQDDEHVYDHACSSTSASQSSKRSSGCNSIKVTVNVDIAGEISSIVNPDKEIIVGYLPMPANNSTWKDIDDSILDSFEKYLSKIDLDRQLGLDAKDAIFGYQIGELRRVIGDSSTIITSHPVDILTPTTTIRMFMYGAAQSRVDSMVLDMLLPRQMILQLVKSIVTERRLVLAGATGIGKSKLAKTLAAYVSLQTNQSEDKIVNITIPENNKEELLQVERRLEKILRSKEACVVTLDNIPKNRIAFVVSVFANVPLQNNEGPFVVCTVNRYQIPELKTIPNFKMSVMSNRLEGFILRYLRRRAVEDEYRLSVQMPSELSRIIEFFPVALQAVNNFIEKTNSVDVTVGPRACLNCPLTIDGSREWFIRLWNQNFIPYMERVARDGKKTLGRCTSFEDPTDIVTEKWPWFDGPNPEDVLKRLQLQDLAPSPANSSRQPFNPLESLIQLHATKHQTIDNF</sequence>
<dbReference type="FunCoup" id="H8WH92">
    <property type="interactions" value="1269"/>
</dbReference>
<keyword evidence="2 3" id="KW-0175">Coiled coil</keyword>
<dbReference type="InterPro" id="IPR036872">
    <property type="entry name" value="CH_dom_sf"/>
</dbReference>
<evidence type="ECO:0000256" key="1">
    <source>
        <dbReference type="ARBA" id="ARBA00006255"/>
    </source>
</evidence>
<organism evidence="6 7">
    <name type="scientific">Caenorhabditis briggsae</name>
    <dbReference type="NCBI Taxonomy" id="6238"/>
    <lineage>
        <taxon>Eukaryota</taxon>
        <taxon>Metazoa</taxon>
        <taxon>Ecdysozoa</taxon>
        <taxon>Nematoda</taxon>
        <taxon>Chromadorea</taxon>
        <taxon>Rhabditida</taxon>
        <taxon>Rhabditina</taxon>
        <taxon>Rhabditomorpha</taxon>
        <taxon>Rhabditoidea</taxon>
        <taxon>Rhabditidae</taxon>
        <taxon>Peloderinae</taxon>
        <taxon>Caenorhabditis</taxon>
    </lineage>
</organism>
<evidence type="ECO:0000256" key="3">
    <source>
        <dbReference type="SAM" id="Coils"/>
    </source>
</evidence>
<dbReference type="eggNOG" id="ENOG502QPT3">
    <property type="taxonomic scope" value="Eukaryota"/>
</dbReference>
<feature type="compositionally biased region" description="Basic and acidic residues" evidence="4">
    <location>
        <begin position="600"/>
        <end position="618"/>
    </location>
</feature>
<feature type="compositionally biased region" description="Polar residues" evidence="4">
    <location>
        <begin position="446"/>
        <end position="457"/>
    </location>
</feature>
<reference evidence="6 7" key="2">
    <citation type="journal article" date="2011" name="PLoS Genet.">
        <title>Caenorhabditis briggsae recombinant inbred line genotypes reveal inter-strain incompatibility and the evolution of recombination.</title>
        <authorList>
            <person name="Ross J.A."/>
            <person name="Koboldt D.C."/>
            <person name="Staisch J.E."/>
            <person name="Chamberlin H.M."/>
            <person name="Gupta B.P."/>
            <person name="Miller R.D."/>
            <person name="Baird S.E."/>
            <person name="Haag E.S."/>
        </authorList>
    </citation>
    <scope>NUCLEOTIDE SEQUENCE [LARGE SCALE GENOMIC DNA]</scope>
    <source>
        <strain evidence="6 7">AF16</strain>
    </source>
</reference>
<dbReference type="Gene3D" id="3.40.50.300">
    <property type="entry name" value="P-loop containing nucleotide triphosphate hydrolases"/>
    <property type="match status" value="1"/>
</dbReference>
<feature type="region of interest" description="Disordered" evidence="4">
    <location>
        <begin position="336"/>
        <end position="358"/>
    </location>
</feature>
<feature type="compositionally biased region" description="Low complexity" evidence="4">
    <location>
        <begin position="279"/>
        <end position="304"/>
    </location>
</feature>
<comment type="similarity">
    <text evidence="1">Belongs to the Nav/unc-53 family.</text>
</comment>
<reference evidence="6 7" key="1">
    <citation type="journal article" date="2003" name="PLoS Biol.">
        <title>The genome sequence of Caenorhabditis briggsae: a platform for comparative genomics.</title>
        <authorList>
            <person name="Stein L.D."/>
            <person name="Bao Z."/>
            <person name="Blasiar D."/>
            <person name="Blumenthal T."/>
            <person name="Brent M.R."/>
            <person name="Chen N."/>
            <person name="Chinwalla A."/>
            <person name="Clarke L."/>
            <person name="Clee C."/>
            <person name="Coghlan A."/>
            <person name="Coulson A."/>
            <person name="D'Eustachio P."/>
            <person name="Fitch D.H."/>
            <person name="Fulton L.A."/>
            <person name="Fulton R.E."/>
            <person name="Griffiths-Jones S."/>
            <person name="Harris T.W."/>
            <person name="Hillier L.W."/>
            <person name="Kamath R."/>
            <person name="Kuwabara P.E."/>
            <person name="Mardis E.R."/>
            <person name="Marra M.A."/>
            <person name="Miner T.L."/>
            <person name="Minx P."/>
            <person name="Mullikin J.C."/>
            <person name="Plumb R.W."/>
            <person name="Rogers J."/>
            <person name="Schein J.E."/>
            <person name="Sohrmann M."/>
            <person name="Spieth J."/>
            <person name="Stajich J.E."/>
            <person name="Wei C."/>
            <person name="Willey D."/>
            <person name="Wilson R.K."/>
            <person name="Durbin R."/>
            <person name="Waterston R.H."/>
        </authorList>
    </citation>
    <scope>NUCLEOTIDE SEQUENCE [LARGE SCALE GENOMIC DNA]</scope>
    <source>
        <strain evidence="6 7">AF16</strain>
    </source>
</reference>
<dbReference type="SUPFAM" id="SSF47576">
    <property type="entry name" value="Calponin-homology domain, CH-domain"/>
    <property type="match status" value="1"/>
</dbReference>
<dbReference type="SUPFAM" id="SSF52540">
    <property type="entry name" value="P-loop containing nucleoside triphosphate hydrolases"/>
    <property type="match status" value="1"/>
</dbReference>
<feature type="region of interest" description="Disordered" evidence="4">
    <location>
        <begin position="841"/>
        <end position="895"/>
    </location>
</feature>
<feature type="compositionally biased region" description="Low complexity" evidence="4">
    <location>
        <begin position="500"/>
        <end position="522"/>
    </location>
</feature>
<dbReference type="PANTHER" id="PTHR12784">
    <property type="entry name" value="STEERIN"/>
    <property type="match status" value="1"/>
</dbReference>
<protein>
    <submittedName>
        <fullName evidence="6">Protein CBR-UNC-53, isoform a</fullName>
    </submittedName>
</protein>
<name>H8WH92_CAEBR</name>
<evidence type="ECO:0000313" key="8">
    <source>
        <dbReference type="WormBase" id="CBG02975a"/>
    </source>
</evidence>
<dbReference type="InterPro" id="IPR001715">
    <property type="entry name" value="CH_dom"/>
</dbReference>
<evidence type="ECO:0000313" key="6">
    <source>
        <dbReference type="EMBL" id="CCG58674.1"/>
    </source>
</evidence>
<dbReference type="GO" id="GO:0022008">
    <property type="term" value="P:neurogenesis"/>
    <property type="evidence" value="ECO:0007669"/>
    <property type="project" value="InterPro"/>
</dbReference>